<dbReference type="AlphaFoldDB" id="A0A756BTY8"/>
<organism evidence="1">
    <name type="scientific">Salmonella enterica</name>
    <name type="common">Salmonella choleraesuis</name>
    <dbReference type="NCBI Taxonomy" id="28901"/>
    <lineage>
        <taxon>Bacteria</taxon>
        <taxon>Pseudomonadati</taxon>
        <taxon>Pseudomonadota</taxon>
        <taxon>Gammaproteobacteria</taxon>
        <taxon>Enterobacterales</taxon>
        <taxon>Enterobacteriaceae</taxon>
        <taxon>Salmonella</taxon>
    </lineage>
</organism>
<comment type="caution">
    <text evidence="1">The sequence shown here is derived from an EMBL/GenBank/DDBJ whole genome shotgun (WGS) entry which is preliminary data.</text>
</comment>
<evidence type="ECO:0000313" key="1">
    <source>
        <dbReference type="EMBL" id="HAF9717547.1"/>
    </source>
</evidence>
<reference evidence="1" key="1">
    <citation type="journal article" date="2018" name="Genome Biol.">
        <title>SKESA: strategic k-mer extension for scrupulous assemblies.</title>
        <authorList>
            <person name="Souvorov A."/>
            <person name="Agarwala R."/>
            <person name="Lipman D.J."/>
        </authorList>
    </citation>
    <scope>NUCLEOTIDE SEQUENCE</scope>
    <source>
        <strain evidence="1">MA.M112</strain>
    </source>
</reference>
<name>A0A756BTY8_SALER</name>
<dbReference type="InterPro" id="IPR003458">
    <property type="entry name" value="Phage_T4_Gp38_tail_assem"/>
</dbReference>
<reference evidence="1" key="2">
    <citation type="submission" date="2020-02" db="EMBL/GenBank/DDBJ databases">
        <authorList>
            <consortium name="NCBI Pathogen Detection Project"/>
        </authorList>
    </citation>
    <scope>NUCLEOTIDE SEQUENCE</scope>
    <source>
        <strain evidence="1">MA.M112</strain>
    </source>
</reference>
<proteinExistence type="predicted"/>
<protein>
    <submittedName>
        <fullName evidence="1">Tail fiber assembly protein</fullName>
    </submittedName>
</protein>
<dbReference type="EMBL" id="DAAWWX010000001">
    <property type="protein sequence ID" value="HAF9717547.1"/>
    <property type="molecule type" value="Genomic_DNA"/>
</dbReference>
<dbReference type="Pfam" id="PF02413">
    <property type="entry name" value="Caudo_TAP"/>
    <property type="match status" value="1"/>
</dbReference>
<sequence length="173" mass="19515">MELKNVVIYSPEKKPVGDAFLYFCSEDGKDFYDSLDKFTKKYKLCIDPETGIVRSVAEDVSRLYPAGFTIVETDVLPDGFDIYGGWRFINGKVKPVPVDYQAKAETTRQKLLDAANSAIADWRTELALGEISDDDKASLTKWMAYIRELKSLVLTGISDEATFNKVQWPVLPQ</sequence>
<gene>
    <name evidence="1" type="ORF">G8S43_001018</name>
</gene>
<accession>A0A756BTY8</accession>